<protein>
    <submittedName>
        <fullName evidence="2">Uncharacterized protein</fullName>
    </submittedName>
</protein>
<accession>A0A9W7CE14</accession>
<gene>
    <name evidence="2" type="ORF">TrVE_jg10444</name>
</gene>
<keyword evidence="3" id="KW-1185">Reference proteome</keyword>
<comment type="caution">
    <text evidence="2">The sequence shown here is derived from an EMBL/GenBank/DDBJ whole genome shotgun (WGS) entry which is preliminary data.</text>
</comment>
<feature type="compositionally biased region" description="Pro residues" evidence="1">
    <location>
        <begin position="48"/>
        <end position="57"/>
    </location>
</feature>
<organism evidence="2 3">
    <name type="scientific">Triparma verrucosa</name>
    <dbReference type="NCBI Taxonomy" id="1606542"/>
    <lineage>
        <taxon>Eukaryota</taxon>
        <taxon>Sar</taxon>
        <taxon>Stramenopiles</taxon>
        <taxon>Ochrophyta</taxon>
        <taxon>Bolidophyceae</taxon>
        <taxon>Parmales</taxon>
        <taxon>Triparmaceae</taxon>
        <taxon>Triparma</taxon>
    </lineage>
</organism>
<feature type="region of interest" description="Disordered" evidence="1">
    <location>
        <begin position="40"/>
        <end position="59"/>
    </location>
</feature>
<dbReference type="Proteomes" id="UP001165160">
    <property type="component" value="Unassembled WGS sequence"/>
</dbReference>
<name>A0A9W7CE14_9STRA</name>
<evidence type="ECO:0000313" key="2">
    <source>
        <dbReference type="EMBL" id="GMI02954.1"/>
    </source>
</evidence>
<sequence>MKVNINIDRNPNRPAANRPAANRRLFLGTATGTATQFFGIQSSSASPSIPPPRPSPRPWSYSVLSTQPPTLEPYNSNSLANPYAQLTPFFKSIPTSTPLIIGYTTEYVDDKEKDYDMIVESTIVKGGFSYEPFKGSTLDYKDSYLLSILSRSYLDSGSNNWRNYLKNRLKYIDTLNSYLKQDVMLVTNPRDIVFMCPGENAERSYYTVDEGYKILIGPEGEDTYSQSERIRLGVGTQPRFLLKGEGWGGRKVADAIVWEGGGKVKNLGEAKINFAQGF</sequence>
<evidence type="ECO:0000256" key="1">
    <source>
        <dbReference type="SAM" id="MobiDB-lite"/>
    </source>
</evidence>
<reference evidence="3" key="1">
    <citation type="journal article" date="2023" name="Commun. Biol.">
        <title>Genome analysis of Parmales, the sister group of diatoms, reveals the evolutionary specialization of diatoms from phago-mixotrophs to photoautotrophs.</title>
        <authorList>
            <person name="Ban H."/>
            <person name="Sato S."/>
            <person name="Yoshikawa S."/>
            <person name="Yamada K."/>
            <person name="Nakamura Y."/>
            <person name="Ichinomiya M."/>
            <person name="Sato N."/>
            <person name="Blanc-Mathieu R."/>
            <person name="Endo H."/>
            <person name="Kuwata A."/>
            <person name="Ogata H."/>
        </authorList>
    </citation>
    <scope>NUCLEOTIDE SEQUENCE [LARGE SCALE GENOMIC DNA]</scope>
    <source>
        <strain evidence="3">NIES 3699</strain>
    </source>
</reference>
<feature type="region of interest" description="Disordered" evidence="1">
    <location>
        <begin position="1"/>
        <end position="20"/>
    </location>
</feature>
<dbReference type="EMBL" id="BRXX01000292">
    <property type="protein sequence ID" value="GMI02954.1"/>
    <property type="molecule type" value="Genomic_DNA"/>
</dbReference>
<proteinExistence type="predicted"/>
<evidence type="ECO:0000313" key="3">
    <source>
        <dbReference type="Proteomes" id="UP001165160"/>
    </source>
</evidence>
<dbReference type="AlphaFoldDB" id="A0A9W7CE14"/>